<keyword evidence="3" id="KW-1185">Reference proteome</keyword>
<evidence type="ECO:0000313" key="2">
    <source>
        <dbReference type="EMBL" id="MDN4462822.1"/>
    </source>
</evidence>
<keyword evidence="1" id="KW-0812">Transmembrane</keyword>
<evidence type="ECO:0000256" key="1">
    <source>
        <dbReference type="SAM" id="Phobius"/>
    </source>
</evidence>
<evidence type="ECO:0008006" key="4">
    <source>
        <dbReference type="Google" id="ProtNLM"/>
    </source>
</evidence>
<reference evidence="2" key="1">
    <citation type="submission" date="2021-06" db="EMBL/GenBank/DDBJ databases">
        <title>Genome-based taxonomic framework of Microbacterium strains isolated from marine environment, the description of four new species and reclassification of four preexisting species.</title>
        <authorList>
            <person name="Lee S.D."/>
            <person name="Kim S.-M."/>
            <person name="Byeon Y.-S."/>
            <person name="Yang H.L."/>
            <person name="Kim I.S."/>
        </authorList>
    </citation>
    <scope>NUCLEOTIDE SEQUENCE</scope>
    <source>
        <strain evidence="2">KACC 20510</strain>
    </source>
</reference>
<organism evidence="2 3">
    <name type="scientific">Microbacterium aurantiacum</name>
    <dbReference type="NCBI Taxonomy" id="162393"/>
    <lineage>
        <taxon>Bacteria</taxon>
        <taxon>Bacillati</taxon>
        <taxon>Actinomycetota</taxon>
        <taxon>Actinomycetes</taxon>
        <taxon>Micrococcales</taxon>
        <taxon>Microbacteriaceae</taxon>
        <taxon>Microbacterium</taxon>
    </lineage>
</organism>
<dbReference type="EMBL" id="JAHWXI010000001">
    <property type="protein sequence ID" value="MDN4462822.1"/>
    <property type="molecule type" value="Genomic_DNA"/>
</dbReference>
<dbReference type="Proteomes" id="UP001172731">
    <property type="component" value="Unassembled WGS sequence"/>
</dbReference>
<keyword evidence="1" id="KW-1133">Transmembrane helix</keyword>
<feature type="transmembrane region" description="Helical" evidence="1">
    <location>
        <begin position="35"/>
        <end position="53"/>
    </location>
</feature>
<feature type="transmembrane region" description="Helical" evidence="1">
    <location>
        <begin position="6"/>
        <end position="28"/>
    </location>
</feature>
<accession>A0ABT8FP21</accession>
<comment type="caution">
    <text evidence="2">The sequence shown here is derived from an EMBL/GenBank/DDBJ whole genome shotgun (WGS) entry which is preliminary data.</text>
</comment>
<name>A0ABT8FP21_9MICO</name>
<proteinExistence type="predicted"/>
<protein>
    <recommendedName>
        <fullName evidence="4">DUF5808 domain-containing protein</fullName>
    </recommendedName>
</protein>
<sequence length="115" mass="12562">MHLPGARVVWVLAPVAFGALAVLTPLLPARVGPDMVLAPAALLLWAVWVLWAYPEVTYRDGEFVVRNPFRTVRFSASSAVERAGDRPPAWVQTWNLPGFTLTLALVAWAVTATLL</sequence>
<keyword evidence="1" id="KW-0472">Membrane</keyword>
<feature type="transmembrane region" description="Helical" evidence="1">
    <location>
        <begin position="94"/>
        <end position="114"/>
    </location>
</feature>
<gene>
    <name evidence="2" type="ORF">KZC48_00185</name>
</gene>
<evidence type="ECO:0000313" key="3">
    <source>
        <dbReference type="Proteomes" id="UP001172731"/>
    </source>
</evidence>